<accession>A0AAN5YF97</accession>
<feature type="compositionally biased region" description="Low complexity" evidence="1">
    <location>
        <begin position="107"/>
        <end position="130"/>
    </location>
</feature>
<evidence type="ECO:0000313" key="3">
    <source>
        <dbReference type="Proteomes" id="UP000649114"/>
    </source>
</evidence>
<feature type="compositionally biased region" description="Pro residues" evidence="1">
    <location>
        <begin position="10"/>
        <end position="21"/>
    </location>
</feature>
<sequence length="140" mass="15126">MIGTDDKPQALPPYSGPPPPQMHHRIPPEAAHGLANAPGAYDQPWRPYPPSFEHHHAEQRRASNPPQPSLPAHGYPVIPNRELPQLPPEGPVASADFSSYEWSFARSHPPFSTDASSSSSSFGAPRLSSADDIPPSRTGQ</sequence>
<reference evidence="2" key="1">
    <citation type="journal article" date="2020" name="bioRxiv">
        <title>Genomic and phenotypic heterogeneity of clinical isolates of the human pathogens Aspergillus fumigatus, Aspergillus lentulus and Aspergillus fumigatiaffinis.</title>
        <authorList>
            <person name="dos Santos R.A.C."/>
            <person name="Steenwyk J.L."/>
            <person name="Rivero-Menendez O."/>
            <person name="Mead M.E."/>
            <person name="Silva L.P."/>
            <person name="Bastos R.W."/>
            <person name="Alastruey-Izquierdo A."/>
            <person name="Goldman G.H."/>
            <person name="Rokas A."/>
        </authorList>
    </citation>
    <scope>NUCLEOTIDE SEQUENCE</scope>
    <source>
        <strain evidence="2">CNM-CM8927</strain>
    </source>
</reference>
<reference evidence="2" key="2">
    <citation type="submission" date="2020-04" db="EMBL/GenBank/DDBJ databases">
        <authorList>
            <person name="Santos R.A.C."/>
            <person name="Steenwyk J.L."/>
            <person name="Rivero-Menendez O."/>
            <person name="Mead M.E."/>
            <person name="Silva L.P."/>
            <person name="Bastos R.W."/>
            <person name="Alastruey-Izquierdo A."/>
            <person name="Goldman G.H."/>
            <person name="Rokas A."/>
        </authorList>
    </citation>
    <scope>NUCLEOTIDE SEQUENCE</scope>
    <source>
        <strain evidence="2">CNM-CM8927</strain>
    </source>
</reference>
<dbReference type="EMBL" id="JAAAPU010000300">
    <property type="protein sequence ID" value="KAF4199775.1"/>
    <property type="molecule type" value="Genomic_DNA"/>
</dbReference>
<gene>
    <name evidence="2" type="ORF">CNMCM8927_005076</name>
</gene>
<protein>
    <submittedName>
        <fullName evidence="2">Uncharacterized protein</fullName>
    </submittedName>
</protein>
<evidence type="ECO:0000256" key="1">
    <source>
        <dbReference type="SAM" id="MobiDB-lite"/>
    </source>
</evidence>
<organism evidence="2 3">
    <name type="scientific">Aspergillus lentulus</name>
    <dbReference type="NCBI Taxonomy" id="293939"/>
    <lineage>
        <taxon>Eukaryota</taxon>
        <taxon>Fungi</taxon>
        <taxon>Dikarya</taxon>
        <taxon>Ascomycota</taxon>
        <taxon>Pezizomycotina</taxon>
        <taxon>Eurotiomycetes</taxon>
        <taxon>Eurotiomycetidae</taxon>
        <taxon>Eurotiales</taxon>
        <taxon>Aspergillaceae</taxon>
        <taxon>Aspergillus</taxon>
        <taxon>Aspergillus subgen. Fumigati</taxon>
    </lineage>
</organism>
<dbReference type="Proteomes" id="UP000649114">
    <property type="component" value="Unassembled WGS sequence"/>
</dbReference>
<feature type="region of interest" description="Disordered" evidence="1">
    <location>
        <begin position="1"/>
        <end position="140"/>
    </location>
</feature>
<evidence type="ECO:0000313" key="2">
    <source>
        <dbReference type="EMBL" id="KAF4199775.1"/>
    </source>
</evidence>
<proteinExistence type="predicted"/>
<name>A0AAN5YF97_ASPLE</name>
<feature type="compositionally biased region" description="Basic and acidic residues" evidence="1">
    <location>
        <begin position="52"/>
        <end position="61"/>
    </location>
</feature>
<comment type="caution">
    <text evidence="2">The sequence shown here is derived from an EMBL/GenBank/DDBJ whole genome shotgun (WGS) entry which is preliminary data.</text>
</comment>
<dbReference type="AlphaFoldDB" id="A0AAN5YF97"/>